<organism evidence="5 6">
    <name type="scientific">Actinomadura mexicana</name>
    <dbReference type="NCBI Taxonomy" id="134959"/>
    <lineage>
        <taxon>Bacteria</taxon>
        <taxon>Bacillati</taxon>
        <taxon>Actinomycetota</taxon>
        <taxon>Actinomycetes</taxon>
        <taxon>Streptosporangiales</taxon>
        <taxon>Thermomonosporaceae</taxon>
        <taxon>Actinomadura</taxon>
    </lineage>
</organism>
<sequence length="224" mass="24961">MAGPTLPRVSQDSRRQRVADALREAIIKGELRPGDRLVELDLSAQLGTSRGPIREALRQLEQEGLVVSYAYRGTLVADISQEEIEQVLVPIRIVIERFAFQIAMPLLDESDFSALRSLVAEMREAAEAGDADRMADADLRFHELVIERSGQTHCMQLWRTIQPRVRAYFRRDASGHTDRHTVAEQHSALIDALAAGDPVRLGTAVDEHIHIHLDEASAKADANE</sequence>
<evidence type="ECO:0000256" key="1">
    <source>
        <dbReference type="ARBA" id="ARBA00023015"/>
    </source>
</evidence>
<dbReference type="GO" id="GO:0003700">
    <property type="term" value="F:DNA-binding transcription factor activity"/>
    <property type="evidence" value="ECO:0007669"/>
    <property type="project" value="InterPro"/>
</dbReference>
<dbReference type="AlphaFoldDB" id="A0A238UQA0"/>
<dbReference type="SUPFAM" id="SSF48008">
    <property type="entry name" value="GntR ligand-binding domain-like"/>
    <property type="match status" value="1"/>
</dbReference>
<dbReference type="PRINTS" id="PR00035">
    <property type="entry name" value="HTHGNTR"/>
</dbReference>
<dbReference type="SUPFAM" id="SSF46785">
    <property type="entry name" value="Winged helix' DNA-binding domain"/>
    <property type="match status" value="1"/>
</dbReference>
<dbReference type="PANTHER" id="PTHR43537">
    <property type="entry name" value="TRANSCRIPTIONAL REGULATOR, GNTR FAMILY"/>
    <property type="match status" value="1"/>
</dbReference>
<dbReference type="EMBL" id="FZNP01000001">
    <property type="protein sequence ID" value="SNR24305.1"/>
    <property type="molecule type" value="Genomic_DNA"/>
</dbReference>
<dbReference type="InterPro" id="IPR036390">
    <property type="entry name" value="WH_DNA-bd_sf"/>
</dbReference>
<dbReference type="SMART" id="SM00345">
    <property type="entry name" value="HTH_GNTR"/>
    <property type="match status" value="1"/>
</dbReference>
<dbReference type="InterPro" id="IPR008920">
    <property type="entry name" value="TF_FadR/GntR_C"/>
</dbReference>
<dbReference type="InterPro" id="IPR000524">
    <property type="entry name" value="Tscrpt_reg_HTH_GntR"/>
</dbReference>
<dbReference type="Gene3D" id="1.10.10.10">
    <property type="entry name" value="Winged helix-like DNA-binding domain superfamily/Winged helix DNA-binding domain"/>
    <property type="match status" value="1"/>
</dbReference>
<dbReference type="SMART" id="SM00895">
    <property type="entry name" value="FCD"/>
    <property type="match status" value="1"/>
</dbReference>
<evidence type="ECO:0000313" key="6">
    <source>
        <dbReference type="Proteomes" id="UP000198420"/>
    </source>
</evidence>
<evidence type="ECO:0000256" key="2">
    <source>
        <dbReference type="ARBA" id="ARBA00023125"/>
    </source>
</evidence>
<dbReference type="OrthoDB" id="4532751at2"/>
<dbReference type="Pfam" id="PF00392">
    <property type="entry name" value="GntR"/>
    <property type="match status" value="1"/>
</dbReference>
<dbReference type="CDD" id="cd07377">
    <property type="entry name" value="WHTH_GntR"/>
    <property type="match status" value="1"/>
</dbReference>
<dbReference type="Proteomes" id="UP000198420">
    <property type="component" value="Unassembled WGS sequence"/>
</dbReference>
<reference evidence="6" key="1">
    <citation type="submission" date="2017-06" db="EMBL/GenBank/DDBJ databases">
        <authorList>
            <person name="Varghese N."/>
            <person name="Submissions S."/>
        </authorList>
    </citation>
    <scope>NUCLEOTIDE SEQUENCE [LARGE SCALE GENOMIC DNA]</scope>
    <source>
        <strain evidence="6">DSM 44485</strain>
    </source>
</reference>
<dbReference type="Pfam" id="PF07729">
    <property type="entry name" value="FCD"/>
    <property type="match status" value="1"/>
</dbReference>
<name>A0A238UQA0_9ACTN</name>
<keyword evidence="1" id="KW-0805">Transcription regulation</keyword>
<dbReference type="InterPro" id="IPR011711">
    <property type="entry name" value="GntR_C"/>
</dbReference>
<feature type="domain" description="HTH gntR-type" evidence="4">
    <location>
        <begin position="12"/>
        <end position="79"/>
    </location>
</feature>
<dbReference type="GO" id="GO:0003677">
    <property type="term" value="F:DNA binding"/>
    <property type="evidence" value="ECO:0007669"/>
    <property type="project" value="UniProtKB-KW"/>
</dbReference>
<keyword evidence="3" id="KW-0804">Transcription</keyword>
<evidence type="ECO:0000256" key="3">
    <source>
        <dbReference type="ARBA" id="ARBA00023163"/>
    </source>
</evidence>
<accession>A0A238UQA0</accession>
<dbReference type="PROSITE" id="PS50949">
    <property type="entry name" value="HTH_GNTR"/>
    <property type="match status" value="1"/>
</dbReference>
<dbReference type="Gene3D" id="1.20.120.530">
    <property type="entry name" value="GntR ligand-binding domain-like"/>
    <property type="match status" value="1"/>
</dbReference>
<evidence type="ECO:0000313" key="5">
    <source>
        <dbReference type="EMBL" id="SNR24305.1"/>
    </source>
</evidence>
<dbReference type="PANTHER" id="PTHR43537:SF45">
    <property type="entry name" value="GNTR FAMILY REGULATORY PROTEIN"/>
    <property type="match status" value="1"/>
</dbReference>
<proteinExistence type="predicted"/>
<dbReference type="InterPro" id="IPR036388">
    <property type="entry name" value="WH-like_DNA-bd_sf"/>
</dbReference>
<keyword evidence="2" id="KW-0238">DNA-binding</keyword>
<evidence type="ECO:0000259" key="4">
    <source>
        <dbReference type="PROSITE" id="PS50949"/>
    </source>
</evidence>
<gene>
    <name evidence="5" type="ORF">SAMN06265355_101288</name>
</gene>
<protein>
    <submittedName>
        <fullName evidence="5">Transcriptional regulator, GntR family</fullName>
    </submittedName>
</protein>
<keyword evidence="6" id="KW-1185">Reference proteome</keyword>
<dbReference type="RefSeq" id="WP_089309714.1">
    <property type="nucleotide sequence ID" value="NZ_FZNP01000001.1"/>
</dbReference>